<dbReference type="EMBL" id="CP039381">
    <property type="protein sequence ID" value="QCT06850.1"/>
    <property type="molecule type" value="Genomic_DNA"/>
</dbReference>
<dbReference type="Proteomes" id="UP000301475">
    <property type="component" value="Chromosome"/>
</dbReference>
<proteinExistence type="predicted"/>
<dbReference type="InterPro" id="IPR026989">
    <property type="entry name" value="TnpV"/>
</dbReference>
<dbReference type="AlphaFoldDB" id="A0A4P8XXS1"/>
<evidence type="ECO:0000313" key="3">
    <source>
        <dbReference type="Proteomes" id="UP000301475"/>
    </source>
</evidence>
<keyword evidence="1" id="KW-0175">Coiled coil</keyword>
<evidence type="ECO:0000256" key="1">
    <source>
        <dbReference type="SAM" id="Coils"/>
    </source>
</evidence>
<name>A0A4P8XXS1_9FIRM</name>
<dbReference type="KEGG" id="ruj:E5Z56_05490"/>
<keyword evidence="3" id="KW-1185">Reference proteome</keyword>
<accession>A0A4P8XXS1</accession>
<protein>
    <submittedName>
        <fullName evidence="2">TnpV protein</fullName>
    </submittedName>
</protein>
<dbReference type="OrthoDB" id="9797564at2"/>
<organism evidence="2 3">
    <name type="scientific">Ruminococcus bovis</name>
    <dbReference type="NCBI Taxonomy" id="2564099"/>
    <lineage>
        <taxon>Bacteria</taxon>
        <taxon>Bacillati</taxon>
        <taxon>Bacillota</taxon>
        <taxon>Clostridia</taxon>
        <taxon>Eubacteriales</taxon>
        <taxon>Oscillospiraceae</taxon>
        <taxon>Ruminococcus</taxon>
    </lineage>
</organism>
<evidence type="ECO:0000313" key="2">
    <source>
        <dbReference type="EMBL" id="QCT06850.1"/>
    </source>
</evidence>
<feature type="coiled-coil region" evidence="1">
    <location>
        <begin position="52"/>
        <end position="79"/>
    </location>
</feature>
<reference evidence="2 3" key="1">
    <citation type="submission" date="2019-04" db="EMBL/GenBank/DDBJ databases">
        <authorList>
            <person name="Embree M."/>
            <person name="Gaffney J.R."/>
        </authorList>
    </citation>
    <scope>NUCLEOTIDE SEQUENCE [LARGE SCALE GENOMIC DNA]</scope>
    <source>
        <strain evidence="2 3">JE7A12</strain>
    </source>
</reference>
<dbReference type="Pfam" id="PF14198">
    <property type="entry name" value="TnpV"/>
    <property type="match status" value="1"/>
</dbReference>
<sequence>MAELTYTMQGDYLLPNLTLPEQPKVELGQYAQMRRKYLYRQRRILYTNLLTKGKLTEHLAEIEQTALEMEERLLKQMAAQEGVTEKLKAEDPMKWTRLMNNLRHSAQEIVQAEVIYA</sequence>
<gene>
    <name evidence="2" type="ORF">E5Z56_05490</name>
</gene>